<evidence type="ECO:0000313" key="1">
    <source>
        <dbReference type="EMBL" id="KAK8524607.1"/>
    </source>
</evidence>
<comment type="caution">
    <text evidence="1">The sequence shown here is derived from an EMBL/GenBank/DDBJ whole genome shotgun (WGS) entry which is preliminary data.</text>
</comment>
<dbReference type="EMBL" id="JBBPBM010000041">
    <property type="protein sequence ID" value="KAK8524607.1"/>
    <property type="molecule type" value="Genomic_DNA"/>
</dbReference>
<evidence type="ECO:0008006" key="3">
    <source>
        <dbReference type="Google" id="ProtNLM"/>
    </source>
</evidence>
<evidence type="ECO:0000313" key="2">
    <source>
        <dbReference type="Proteomes" id="UP001472677"/>
    </source>
</evidence>
<organism evidence="1 2">
    <name type="scientific">Hibiscus sabdariffa</name>
    <name type="common">roselle</name>
    <dbReference type="NCBI Taxonomy" id="183260"/>
    <lineage>
        <taxon>Eukaryota</taxon>
        <taxon>Viridiplantae</taxon>
        <taxon>Streptophyta</taxon>
        <taxon>Embryophyta</taxon>
        <taxon>Tracheophyta</taxon>
        <taxon>Spermatophyta</taxon>
        <taxon>Magnoliopsida</taxon>
        <taxon>eudicotyledons</taxon>
        <taxon>Gunneridae</taxon>
        <taxon>Pentapetalae</taxon>
        <taxon>rosids</taxon>
        <taxon>malvids</taxon>
        <taxon>Malvales</taxon>
        <taxon>Malvaceae</taxon>
        <taxon>Malvoideae</taxon>
        <taxon>Hibiscus</taxon>
    </lineage>
</organism>
<protein>
    <recommendedName>
        <fullName evidence="3">Secreted protein</fullName>
    </recommendedName>
</protein>
<proteinExistence type="predicted"/>
<dbReference type="Proteomes" id="UP001472677">
    <property type="component" value="Unassembled WGS sequence"/>
</dbReference>
<gene>
    <name evidence="1" type="ORF">V6N12_029470</name>
</gene>
<sequence length="121" mass="13488">MNYPFSTLKLSSPFFCFLLLRQAEDGGPELALSFVPAGYHKSGSYHLATSTTRLFIVRNELGFWTSSRKVSAKFAKAFSPRVLGFSSGSYTWAFPHCSAQIPFVIELARGWIEGKRPSKTV</sequence>
<reference evidence="1 2" key="1">
    <citation type="journal article" date="2024" name="G3 (Bethesda)">
        <title>Genome assembly of Hibiscus sabdariffa L. provides insights into metabolisms of medicinal natural products.</title>
        <authorList>
            <person name="Kim T."/>
        </authorList>
    </citation>
    <scope>NUCLEOTIDE SEQUENCE [LARGE SCALE GENOMIC DNA]</scope>
    <source>
        <strain evidence="1">TK-2024</strain>
        <tissue evidence="1">Old leaves</tissue>
    </source>
</reference>
<name>A0ABR2CWN9_9ROSI</name>
<accession>A0ABR2CWN9</accession>
<keyword evidence="2" id="KW-1185">Reference proteome</keyword>